<evidence type="ECO:0000313" key="4">
    <source>
        <dbReference type="EMBL" id="SEF57685.1"/>
    </source>
</evidence>
<proteinExistence type="inferred from homology"/>
<evidence type="ECO:0000256" key="2">
    <source>
        <dbReference type="ARBA" id="ARBA00019418"/>
    </source>
</evidence>
<keyword evidence="5" id="KW-1185">Reference proteome</keyword>
<dbReference type="AlphaFoldDB" id="A0A1H5T4I9"/>
<accession>A0A1H5T4I9</accession>
<dbReference type="PANTHER" id="PTHR12469:SF2">
    <property type="entry name" value="SUCCINATE DEHYDROGENASE ASSEMBLY FACTOR 2, MITOCHONDRIAL"/>
    <property type="match status" value="1"/>
</dbReference>
<dbReference type="Proteomes" id="UP000236742">
    <property type="component" value="Unassembled WGS sequence"/>
</dbReference>
<sequence length="92" mass="10650">MTFESREHRLKRLRMRSMRRGIKEMDLALTAFAEARLAGLSDTELDLYEALLQEPDQDIFLWLTGRAAAPDRFAGMMTDIAHVLQQKVKNEI</sequence>
<name>A0A1H5T4I9_9RHOB</name>
<evidence type="ECO:0000313" key="5">
    <source>
        <dbReference type="Proteomes" id="UP000236742"/>
    </source>
</evidence>
<reference evidence="4 5" key="1">
    <citation type="submission" date="2016-10" db="EMBL/GenBank/DDBJ databases">
        <authorList>
            <person name="de Groot N.N."/>
        </authorList>
    </citation>
    <scope>NUCLEOTIDE SEQUENCE [LARGE SCALE GENOMIC DNA]</scope>
    <source>
        <strain evidence="4 5">DSM 23413</strain>
    </source>
</reference>
<comment type="similarity">
    <text evidence="1">Belongs to the SdhE FAD assembly factor family.</text>
</comment>
<dbReference type="OrthoDB" id="9807264at2"/>
<dbReference type="InterPro" id="IPR005631">
    <property type="entry name" value="SDH"/>
</dbReference>
<dbReference type="PANTHER" id="PTHR12469">
    <property type="entry name" value="PROTEIN EMI5 HOMOLOG, MITOCHONDRIAL"/>
    <property type="match status" value="1"/>
</dbReference>
<dbReference type="RefSeq" id="WP_104006755.1">
    <property type="nucleotide sequence ID" value="NZ_FNVD01000002.1"/>
</dbReference>
<organism evidence="4 5">
    <name type="scientific">Jhaorihella thermophila</name>
    <dbReference type="NCBI Taxonomy" id="488547"/>
    <lineage>
        <taxon>Bacteria</taxon>
        <taxon>Pseudomonadati</taxon>
        <taxon>Pseudomonadota</taxon>
        <taxon>Alphaproteobacteria</taxon>
        <taxon>Rhodobacterales</taxon>
        <taxon>Paracoccaceae</taxon>
        <taxon>Jhaorihella</taxon>
    </lineage>
</organism>
<dbReference type="EMBL" id="FNVD01000002">
    <property type="protein sequence ID" value="SEF57685.1"/>
    <property type="molecule type" value="Genomic_DNA"/>
</dbReference>
<gene>
    <name evidence="4" type="ORF">SAMN05421751_10274</name>
</gene>
<dbReference type="SUPFAM" id="SSF109910">
    <property type="entry name" value="YgfY-like"/>
    <property type="match status" value="1"/>
</dbReference>
<dbReference type="GO" id="GO:0006099">
    <property type="term" value="P:tricarboxylic acid cycle"/>
    <property type="evidence" value="ECO:0007669"/>
    <property type="project" value="TreeGrafter"/>
</dbReference>
<protein>
    <recommendedName>
        <fullName evidence="2">FAD assembly factor SdhE</fullName>
    </recommendedName>
</protein>
<dbReference type="InterPro" id="IPR036714">
    <property type="entry name" value="SDH_sf"/>
</dbReference>
<evidence type="ECO:0000256" key="1">
    <source>
        <dbReference type="ARBA" id="ARBA00008571"/>
    </source>
</evidence>
<dbReference type="Pfam" id="PF03937">
    <property type="entry name" value="Sdh5"/>
    <property type="match status" value="1"/>
</dbReference>
<dbReference type="Gene3D" id="1.10.150.250">
    <property type="entry name" value="Flavinator of succinate dehydrogenase"/>
    <property type="match status" value="1"/>
</dbReference>
<evidence type="ECO:0000256" key="3">
    <source>
        <dbReference type="ARBA" id="ARBA00023186"/>
    </source>
</evidence>
<keyword evidence="3" id="KW-0143">Chaperone</keyword>